<proteinExistence type="predicted"/>
<dbReference type="Proteomes" id="UP000030665">
    <property type="component" value="Unassembled WGS sequence"/>
</dbReference>
<organism evidence="1 2">
    <name type="scientific">Trichuris trichiura</name>
    <name type="common">Whipworm</name>
    <name type="synonym">Trichocephalus trichiurus</name>
    <dbReference type="NCBI Taxonomy" id="36087"/>
    <lineage>
        <taxon>Eukaryota</taxon>
        <taxon>Metazoa</taxon>
        <taxon>Ecdysozoa</taxon>
        <taxon>Nematoda</taxon>
        <taxon>Enoplea</taxon>
        <taxon>Dorylaimia</taxon>
        <taxon>Trichinellida</taxon>
        <taxon>Trichuridae</taxon>
        <taxon>Trichuris</taxon>
    </lineage>
</organism>
<dbReference type="EMBL" id="HG806838">
    <property type="protein sequence ID" value="CDW60019.1"/>
    <property type="molecule type" value="Genomic_DNA"/>
</dbReference>
<dbReference type="STRING" id="36087.A0A077ZJU6"/>
<sequence>MPAIVLETVLHQNAYDVTRKIPLSNDTVQRRIDTMAKDTEETFCCMLREKELSLQLDDSALSGNESLLLAYVRFIKKERLFELLFSKELSTDRRSESIFQVVEEFFMEKAVSLQNIIAVATDGAPAMLSCQRGFISYLKIVVSNVPWIP</sequence>
<reference evidence="1" key="2">
    <citation type="submission" date="2014-03" db="EMBL/GenBank/DDBJ databases">
        <title>The whipworm genome and dual-species transcriptomics of an intimate host-pathogen interaction.</title>
        <authorList>
            <person name="Foth B.J."/>
            <person name="Tsai I.J."/>
            <person name="Reid A.J."/>
            <person name="Bancroft A.J."/>
            <person name="Nichol S."/>
            <person name="Tracey A."/>
            <person name="Holroyd N."/>
            <person name="Cotton J.A."/>
            <person name="Stanley E.J."/>
            <person name="Zarowiecki M."/>
            <person name="Liu J.Z."/>
            <person name="Huckvale T."/>
            <person name="Cooper P.J."/>
            <person name="Grencis R.K."/>
            <person name="Berriman M."/>
        </authorList>
    </citation>
    <scope>NUCLEOTIDE SEQUENCE [LARGE SCALE GENOMIC DNA]</scope>
</reference>
<dbReference type="OrthoDB" id="6378341at2759"/>
<dbReference type="PANTHER" id="PTHR45913">
    <property type="entry name" value="EPM2A-INTERACTING PROTEIN 1"/>
    <property type="match status" value="1"/>
</dbReference>
<gene>
    <name evidence="1" type="ORF">TTRE_0000836201</name>
</gene>
<reference evidence="1" key="1">
    <citation type="submission" date="2014-01" db="EMBL/GenBank/DDBJ databases">
        <authorList>
            <person name="Aslett M."/>
        </authorList>
    </citation>
    <scope>NUCLEOTIDE SEQUENCE</scope>
</reference>
<accession>A0A077ZJU6</accession>
<evidence type="ECO:0000313" key="2">
    <source>
        <dbReference type="Proteomes" id="UP000030665"/>
    </source>
</evidence>
<name>A0A077ZJU6_TRITR</name>
<dbReference type="AlphaFoldDB" id="A0A077ZJU6"/>
<protein>
    <recommendedName>
        <fullName evidence="3">DUF4371 domain-containing protein</fullName>
    </recommendedName>
</protein>
<keyword evidence="2" id="KW-1185">Reference proteome</keyword>
<dbReference type="PANTHER" id="PTHR45913:SF22">
    <property type="entry name" value="SCAN BOX DOMAIN-CONTAINING PROTEIN"/>
    <property type="match status" value="1"/>
</dbReference>
<evidence type="ECO:0000313" key="1">
    <source>
        <dbReference type="EMBL" id="CDW60019.1"/>
    </source>
</evidence>
<evidence type="ECO:0008006" key="3">
    <source>
        <dbReference type="Google" id="ProtNLM"/>
    </source>
</evidence>